<feature type="domain" description="HTH cro/C1-type" evidence="1">
    <location>
        <begin position="29"/>
        <end position="85"/>
    </location>
</feature>
<evidence type="ECO:0000259" key="1">
    <source>
        <dbReference type="PROSITE" id="PS50943"/>
    </source>
</evidence>
<dbReference type="GO" id="GO:0045892">
    <property type="term" value="P:negative regulation of DNA-templated transcription"/>
    <property type="evidence" value="ECO:0007669"/>
    <property type="project" value="InterPro"/>
</dbReference>
<evidence type="ECO:0000313" key="2">
    <source>
        <dbReference type="EMBL" id="KGA20321.1"/>
    </source>
</evidence>
<dbReference type="CDD" id="cd00093">
    <property type="entry name" value="HTH_XRE"/>
    <property type="match status" value="1"/>
</dbReference>
<protein>
    <recommendedName>
        <fullName evidence="1">HTH cro/C1-type domain-containing protein</fullName>
    </recommendedName>
</protein>
<dbReference type="SUPFAM" id="SSF47413">
    <property type="entry name" value="lambda repressor-like DNA-binding domains"/>
    <property type="match status" value="1"/>
</dbReference>
<accession>A0A094R049</accession>
<comment type="caution">
    <text evidence="2">The sequence shown here is derived from an EMBL/GenBank/DDBJ whole genome shotgun (WGS) entry which is preliminary data.</text>
</comment>
<dbReference type="InterPro" id="IPR010982">
    <property type="entry name" value="Lambda_DNA-bd_dom_sf"/>
</dbReference>
<dbReference type="AlphaFoldDB" id="A0A094R049"/>
<reference evidence="2" key="1">
    <citation type="submission" date="2014-05" db="EMBL/GenBank/DDBJ databases">
        <title>Key roles for freshwater Actinobacteria revealed by deep metagenomic sequencing.</title>
        <authorList>
            <person name="Ghai R."/>
            <person name="Mizuno C.M."/>
            <person name="Picazo A."/>
            <person name="Camacho A."/>
            <person name="Rodriguez-Valera F."/>
        </authorList>
    </citation>
    <scope>NUCLEOTIDE SEQUENCE</scope>
</reference>
<dbReference type="InterPro" id="IPR038099">
    <property type="entry name" value="BldD-like_C_sf"/>
</dbReference>
<dbReference type="Gene3D" id="1.10.260.40">
    <property type="entry name" value="lambda repressor-like DNA-binding domains"/>
    <property type="match status" value="1"/>
</dbReference>
<dbReference type="Gene3D" id="1.10.10.1930">
    <property type="match status" value="1"/>
</dbReference>
<dbReference type="PROSITE" id="PS50943">
    <property type="entry name" value="HTH_CROC1"/>
    <property type="match status" value="1"/>
</dbReference>
<dbReference type="InterPro" id="IPR037664">
    <property type="entry name" value="BldD_C"/>
</dbReference>
<sequence>MDISERVAVLAHTLSFMSHIDSNEIRVRIRQLRRERGLTLLAFEKLSGGRIRAVVLGAYERGDRSMSLKKVIEIADLFGVELAHLIAPSSGRSDSPEIADRHIYDLRALQALETSPEKEILTKYIMRIAHQRGDWAGEIISLRRDDIDALSRVIDSEEVYFQEWVAASGILLTKR</sequence>
<dbReference type="InterPro" id="IPR001387">
    <property type="entry name" value="Cro/C1-type_HTH"/>
</dbReference>
<organism evidence="2">
    <name type="scientific">freshwater metagenome</name>
    <dbReference type="NCBI Taxonomy" id="449393"/>
    <lineage>
        <taxon>unclassified sequences</taxon>
        <taxon>metagenomes</taxon>
        <taxon>ecological metagenomes</taxon>
    </lineage>
</organism>
<dbReference type="SMART" id="SM00530">
    <property type="entry name" value="HTH_XRE"/>
    <property type="match status" value="1"/>
</dbReference>
<dbReference type="EMBL" id="JNSK01000004">
    <property type="protein sequence ID" value="KGA20321.1"/>
    <property type="molecule type" value="Genomic_DNA"/>
</dbReference>
<dbReference type="Pfam" id="PF01381">
    <property type="entry name" value="HTH_3"/>
    <property type="match status" value="1"/>
</dbReference>
<name>A0A094R049_9ZZZZ</name>
<gene>
    <name evidence="2" type="ORF">GM50_2475</name>
</gene>
<proteinExistence type="predicted"/>
<dbReference type="Pfam" id="PF21179">
    <property type="entry name" value="BldD-like_C"/>
    <property type="match status" value="1"/>
</dbReference>
<dbReference type="GO" id="GO:0003677">
    <property type="term" value="F:DNA binding"/>
    <property type="evidence" value="ECO:0007669"/>
    <property type="project" value="InterPro"/>
</dbReference>